<dbReference type="AlphaFoldDB" id="S8B1M3"/>
<gene>
    <name evidence="1" type="ORF">PDE_07678</name>
</gene>
<name>S8B1M3_PENO1</name>
<proteinExistence type="predicted"/>
<accession>S8B1M3</accession>
<organism evidence="1 2">
    <name type="scientific">Penicillium oxalicum (strain 114-2 / CGMCC 5302)</name>
    <name type="common">Penicillium decumbens</name>
    <dbReference type="NCBI Taxonomy" id="933388"/>
    <lineage>
        <taxon>Eukaryota</taxon>
        <taxon>Fungi</taxon>
        <taxon>Dikarya</taxon>
        <taxon>Ascomycota</taxon>
        <taxon>Pezizomycotina</taxon>
        <taxon>Eurotiomycetes</taxon>
        <taxon>Eurotiomycetidae</taxon>
        <taxon>Eurotiales</taxon>
        <taxon>Aspergillaceae</taxon>
        <taxon>Penicillium</taxon>
    </lineage>
</organism>
<evidence type="ECO:0000313" key="2">
    <source>
        <dbReference type="Proteomes" id="UP000019376"/>
    </source>
</evidence>
<keyword evidence="2" id="KW-1185">Reference proteome</keyword>
<protein>
    <submittedName>
        <fullName evidence="1">Uncharacterized protein</fullName>
    </submittedName>
</protein>
<reference evidence="1 2" key="1">
    <citation type="journal article" date="2013" name="PLoS ONE">
        <title>Genomic and secretomic analyses reveal unique features of the lignocellulolytic enzyme system of Penicillium decumbens.</title>
        <authorList>
            <person name="Liu G."/>
            <person name="Zhang L."/>
            <person name="Wei X."/>
            <person name="Zou G."/>
            <person name="Qin Y."/>
            <person name="Ma L."/>
            <person name="Li J."/>
            <person name="Zheng H."/>
            <person name="Wang S."/>
            <person name="Wang C."/>
            <person name="Xun L."/>
            <person name="Zhao G.-P."/>
            <person name="Zhou Z."/>
            <person name="Qu Y."/>
        </authorList>
    </citation>
    <scope>NUCLEOTIDE SEQUENCE [LARGE SCALE GENOMIC DNA]</scope>
    <source>
        <strain evidence="2">114-2 / CGMCC 5302</strain>
    </source>
</reference>
<evidence type="ECO:0000313" key="1">
    <source>
        <dbReference type="EMBL" id="EPS32718.1"/>
    </source>
</evidence>
<dbReference type="EMBL" id="KB644414">
    <property type="protein sequence ID" value="EPS32718.1"/>
    <property type="molecule type" value="Genomic_DNA"/>
</dbReference>
<dbReference type="Proteomes" id="UP000019376">
    <property type="component" value="Unassembled WGS sequence"/>
</dbReference>
<dbReference type="HOGENOM" id="CLU_1409233_0_0_1"/>
<sequence length="193" mass="20893">MVVRKRISGSNGPGSLDFIPQTCPHDFSAYTQPSAHVGRVDEFARGSRTDGYQAPETPEIAADELHARRAPSGGQLWDNYGTRARATRETGIVATGSAGLGNLPRVQGQNQSLGIVEQSRGKITQMEPVREEESSPKNAELGETWQVWAPPMFYVRKCISLHTIKLSLEGTCGVLQGLAERAGSGSNTDPRFL</sequence>